<name>A0A0D7AQS2_9AGAR</name>
<dbReference type="AlphaFoldDB" id="A0A0D7AQS2"/>
<proteinExistence type="predicted"/>
<dbReference type="OrthoDB" id="3261690at2759"/>
<keyword evidence="2" id="KW-1185">Reference proteome</keyword>
<protein>
    <submittedName>
        <fullName evidence="1">Uncharacterized protein</fullName>
    </submittedName>
</protein>
<gene>
    <name evidence="1" type="ORF">CYLTODRAFT_460670</name>
</gene>
<evidence type="ECO:0000313" key="1">
    <source>
        <dbReference type="EMBL" id="KIY60582.1"/>
    </source>
</evidence>
<reference evidence="1 2" key="1">
    <citation type="journal article" date="2015" name="Fungal Genet. Biol.">
        <title>Evolution of novel wood decay mechanisms in Agaricales revealed by the genome sequences of Fistulina hepatica and Cylindrobasidium torrendii.</title>
        <authorList>
            <person name="Floudas D."/>
            <person name="Held B.W."/>
            <person name="Riley R."/>
            <person name="Nagy L.G."/>
            <person name="Koehler G."/>
            <person name="Ransdell A.S."/>
            <person name="Younus H."/>
            <person name="Chow J."/>
            <person name="Chiniquy J."/>
            <person name="Lipzen A."/>
            <person name="Tritt A."/>
            <person name="Sun H."/>
            <person name="Haridas S."/>
            <person name="LaButti K."/>
            <person name="Ohm R.A."/>
            <person name="Kues U."/>
            <person name="Blanchette R.A."/>
            <person name="Grigoriev I.V."/>
            <person name="Minto R.E."/>
            <person name="Hibbett D.S."/>
        </authorList>
    </citation>
    <scope>NUCLEOTIDE SEQUENCE [LARGE SCALE GENOMIC DNA]</scope>
    <source>
        <strain evidence="1 2">FP15055 ss-10</strain>
    </source>
</reference>
<dbReference type="EMBL" id="KN881498">
    <property type="protein sequence ID" value="KIY60582.1"/>
    <property type="molecule type" value="Genomic_DNA"/>
</dbReference>
<evidence type="ECO:0000313" key="2">
    <source>
        <dbReference type="Proteomes" id="UP000054007"/>
    </source>
</evidence>
<organism evidence="1 2">
    <name type="scientific">Cylindrobasidium torrendii FP15055 ss-10</name>
    <dbReference type="NCBI Taxonomy" id="1314674"/>
    <lineage>
        <taxon>Eukaryota</taxon>
        <taxon>Fungi</taxon>
        <taxon>Dikarya</taxon>
        <taxon>Basidiomycota</taxon>
        <taxon>Agaricomycotina</taxon>
        <taxon>Agaricomycetes</taxon>
        <taxon>Agaricomycetidae</taxon>
        <taxon>Agaricales</taxon>
        <taxon>Marasmiineae</taxon>
        <taxon>Physalacriaceae</taxon>
        <taxon>Cylindrobasidium</taxon>
    </lineage>
</organism>
<dbReference type="Proteomes" id="UP000054007">
    <property type="component" value="Unassembled WGS sequence"/>
</dbReference>
<sequence>MLPSVGATPADTVRQEMYAITRRSVVEAAGADAINTWPLDLSSEDLRARRFHENNRPTESTRLIARDFTEPLCEALMERLHATAWGRNAYFFLQMRGMKDVTTHRQNRELLVAHCNNLLKDVRKQDTYIVVDVAIEAHSTDEGYSIMPLSGKDGGRNHHTTLLEAVLADDIDPALLESGTKHINHWAGVEAIAGMDVSYKDGITDNEITKIQIYPTDKSATYNASTQGPQKGAHVAGIEFLTMKGPDPAPKAAEAIFRVLAKNGVDERDEREEQRAVPSCLRVEVRVPYHRAADVFRENLEVNDITEQIVILLSTDVWYVTAAGISSPAC</sequence>
<accession>A0A0D7AQS2</accession>